<feature type="domain" description="Uroporphyrinogen decarboxylase (URO-D)" evidence="1">
    <location>
        <begin position="2"/>
        <end position="333"/>
    </location>
</feature>
<evidence type="ECO:0000259" key="1">
    <source>
        <dbReference type="Pfam" id="PF01208"/>
    </source>
</evidence>
<dbReference type="InterPro" id="IPR052024">
    <property type="entry name" value="Methanogen_methyltrans"/>
</dbReference>
<dbReference type="Proteomes" id="UP000614714">
    <property type="component" value="Unassembled WGS sequence"/>
</dbReference>
<dbReference type="RefSeq" id="WP_199390709.1">
    <property type="nucleotide sequence ID" value="NZ_JAEMHL010000013.1"/>
</dbReference>
<sequence length="343" mass="36629">MTSMERILTTASHREPDRVPLLLLPTLHGARELGLTIEHYFSKAEHVVKGQLRMLERYGHDCVCGYFHVALEAEAWGGCTIFREDGPPNAGPPPLTAEAIASLQPPRIADQPGLRRVLEAQGALRRAVGDAVPVLGAVISPFSLPVLQLGFEGYLDLMFDRPELMQRLMEVNSAFCLEWANAQVAAGAHAISYVDPLASSLLVDPALYRRFGNPVAKKVIAAIAAPTAVHLASGPCLALLEDLIDTGTGMVGVGEEDLATVKEACRGRITVVGNLNGIRMRSWDEAATLAAVKGAIDAAASGGGFILSDQHGEIPWQVPETTLTVLADAVREYGRYPLTGGRG</sequence>
<dbReference type="SUPFAM" id="SSF51726">
    <property type="entry name" value="UROD/MetE-like"/>
    <property type="match status" value="1"/>
</dbReference>
<dbReference type="Pfam" id="PF01208">
    <property type="entry name" value="URO-D"/>
    <property type="match status" value="1"/>
</dbReference>
<reference evidence="2 3" key="1">
    <citation type="submission" date="2020-12" db="EMBL/GenBank/DDBJ databases">
        <title>Geomonas sp. Red421, isolated from paddy soil.</title>
        <authorList>
            <person name="Xu Z."/>
            <person name="Zhang Z."/>
            <person name="Masuda Y."/>
            <person name="Itoh H."/>
            <person name="Senoo K."/>
        </authorList>
    </citation>
    <scope>NUCLEOTIDE SEQUENCE [LARGE SCALE GENOMIC DNA]</scope>
    <source>
        <strain evidence="2 3">Red421</strain>
    </source>
</reference>
<dbReference type="PANTHER" id="PTHR47099">
    <property type="entry name" value="METHYLCOBAMIDE:COM METHYLTRANSFERASE MTBA"/>
    <property type="match status" value="1"/>
</dbReference>
<proteinExistence type="predicted"/>
<name>A0ABS0YKA1_9BACT</name>
<dbReference type="InterPro" id="IPR038071">
    <property type="entry name" value="UROD/MetE-like_sf"/>
</dbReference>
<dbReference type="Gene3D" id="3.20.20.210">
    <property type="match status" value="1"/>
</dbReference>
<evidence type="ECO:0000313" key="2">
    <source>
        <dbReference type="EMBL" id="MBJ6752299.1"/>
    </source>
</evidence>
<dbReference type="CDD" id="cd03465">
    <property type="entry name" value="URO-D_like"/>
    <property type="match status" value="1"/>
</dbReference>
<protein>
    <submittedName>
        <fullName evidence="2">Uroporphyrinogen decarboxylase family protein</fullName>
    </submittedName>
</protein>
<accession>A0ABS0YKA1</accession>
<comment type="caution">
    <text evidence="2">The sequence shown here is derived from an EMBL/GenBank/DDBJ whole genome shotgun (WGS) entry which is preliminary data.</text>
</comment>
<dbReference type="InterPro" id="IPR000257">
    <property type="entry name" value="Uroporphyrinogen_deCOase"/>
</dbReference>
<organism evidence="2 3">
    <name type="scientific">Geomonas anaerohicana</name>
    <dbReference type="NCBI Taxonomy" id="2798583"/>
    <lineage>
        <taxon>Bacteria</taxon>
        <taxon>Pseudomonadati</taxon>
        <taxon>Thermodesulfobacteriota</taxon>
        <taxon>Desulfuromonadia</taxon>
        <taxon>Geobacterales</taxon>
        <taxon>Geobacteraceae</taxon>
        <taxon>Geomonas</taxon>
    </lineage>
</organism>
<keyword evidence="3" id="KW-1185">Reference proteome</keyword>
<evidence type="ECO:0000313" key="3">
    <source>
        <dbReference type="Proteomes" id="UP000614714"/>
    </source>
</evidence>
<gene>
    <name evidence="2" type="ORF">JFN91_18935</name>
</gene>
<dbReference type="EMBL" id="JAEMHL010000013">
    <property type="protein sequence ID" value="MBJ6752299.1"/>
    <property type="molecule type" value="Genomic_DNA"/>
</dbReference>
<dbReference type="PANTHER" id="PTHR47099:SF1">
    <property type="entry name" value="METHYLCOBAMIDE:COM METHYLTRANSFERASE MTBA"/>
    <property type="match status" value="1"/>
</dbReference>